<feature type="domain" description="Acyl-CoA dehydrogenase/oxidase N-terminal" evidence="7">
    <location>
        <begin position="6"/>
        <end position="117"/>
    </location>
</feature>
<dbReference type="SUPFAM" id="SSF56645">
    <property type="entry name" value="Acyl-CoA dehydrogenase NM domain-like"/>
    <property type="match status" value="1"/>
</dbReference>
<accession>A0A0S4QXX8</accession>
<dbReference type="SUPFAM" id="SSF47203">
    <property type="entry name" value="Acyl-CoA dehydrogenase C-terminal domain-like"/>
    <property type="match status" value="1"/>
</dbReference>
<reference evidence="9" key="1">
    <citation type="submission" date="2015-11" db="EMBL/GenBank/DDBJ databases">
        <authorList>
            <person name="Varghese N."/>
        </authorList>
    </citation>
    <scope>NUCLEOTIDE SEQUENCE [LARGE SCALE GENOMIC DNA]</scope>
    <source>
        <strain evidence="9">DSM 45899</strain>
    </source>
</reference>
<dbReference type="Pfam" id="PF02771">
    <property type="entry name" value="Acyl-CoA_dh_N"/>
    <property type="match status" value="1"/>
</dbReference>
<keyword evidence="5" id="KW-0560">Oxidoreductase</keyword>
<dbReference type="RefSeq" id="WP_091283286.1">
    <property type="nucleotide sequence ID" value="NZ_FAOZ01000026.1"/>
</dbReference>
<evidence type="ECO:0000256" key="5">
    <source>
        <dbReference type="ARBA" id="ARBA00023002"/>
    </source>
</evidence>
<dbReference type="GO" id="GO:0003995">
    <property type="term" value="F:acyl-CoA dehydrogenase activity"/>
    <property type="evidence" value="ECO:0007669"/>
    <property type="project" value="TreeGrafter"/>
</dbReference>
<dbReference type="InterPro" id="IPR009075">
    <property type="entry name" value="AcylCo_DH/oxidase_C"/>
</dbReference>
<evidence type="ECO:0000259" key="7">
    <source>
        <dbReference type="Pfam" id="PF02771"/>
    </source>
</evidence>
<dbReference type="InterPro" id="IPR036250">
    <property type="entry name" value="AcylCo_DH-like_C"/>
</dbReference>
<dbReference type="Gene3D" id="1.20.140.10">
    <property type="entry name" value="Butyryl-CoA Dehydrogenase, subunit A, domain 3"/>
    <property type="match status" value="1"/>
</dbReference>
<dbReference type="Pfam" id="PF00441">
    <property type="entry name" value="Acyl-CoA_dh_1"/>
    <property type="match status" value="1"/>
</dbReference>
<dbReference type="InterPro" id="IPR037069">
    <property type="entry name" value="AcylCoA_DH/ox_N_sf"/>
</dbReference>
<dbReference type="Gene3D" id="2.40.110.10">
    <property type="entry name" value="Butyryl-CoA Dehydrogenase, subunit A, domain 2"/>
    <property type="match status" value="1"/>
</dbReference>
<dbReference type="Proteomes" id="UP000198802">
    <property type="component" value="Unassembled WGS sequence"/>
</dbReference>
<comment type="cofactor">
    <cofactor evidence="1">
        <name>FAD</name>
        <dbReference type="ChEBI" id="CHEBI:57692"/>
    </cofactor>
</comment>
<organism evidence="8 9">
    <name type="scientific">Parafrankia irregularis</name>
    <dbReference type="NCBI Taxonomy" id="795642"/>
    <lineage>
        <taxon>Bacteria</taxon>
        <taxon>Bacillati</taxon>
        <taxon>Actinomycetota</taxon>
        <taxon>Actinomycetes</taxon>
        <taxon>Frankiales</taxon>
        <taxon>Frankiaceae</taxon>
        <taxon>Parafrankia</taxon>
    </lineage>
</organism>
<evidence type="ECO:0000256" key="1">
    <source>
        <dbReference type="ARBA" id="ARBA00001974"/>
    </source>
</evidence>
<dbReference type="PANTHER" id="PTHR43884:SF20">
    <property type="entry name" value="ACYL-COA DEHYDROGENASE FADE28"/>
    <property type="match status" value="1"/>
</dbReference>
<evidence type="ECO:0000259" key="6">
    <source>
        <dbReference type="Pfam" id="PF00441"/>
    </source>
</evidence>
<keyword evidence="9" id="KW-1185">Reference proteome</keyword>
<comment type="similarity">
    <text evidence="2">Belongs to the acyl-CoA dehydrogenase family.</text>
</comment>
<keyword evidence="3" id="KW-0285">Flavoprotein</keyword>
<proteinExistence type="inferred from homology"/>
<feature type="domain" description="Acyl-CoA dehydrogenase/oxidase C-terminal" evidence="6">
    <location>
        <begin position="269"/>
        <end position="401"/>
    </location>
</feature>
<evidence type="ECO:0000313" key="9">
    <source>
        <dbReference type="Proteomes" id="UP000198802"/>
    </source>
</evidence>
<dbReference type="AlphaFoldDB" id="A0A0S4QXX8"/>
<keyword evidence="4" id="KW-0274">FAD</keyword>
<evidence type="ECO:0000256" key="2">
    <source>
        <dbReference type="ARBA" id="ARBA00009347"/>
    </source>
</evidence>
<dbReference type="Gene3D" id="1.10.540.10">
    <property type="entry name" value="Acyl-CoA dehydrogenase/oxidase, N-terminal domain"/>
    <property type="match status" value="1"/>
</dbReference>
<dbReference type="InterPro" id="IPR046373">
    <property type="entry name" value="Acyl-CoA_Oxase/DH_mid-dom_sf"/>
</dbReference>
<dbReference type="EMBL" id="FAOZ01000026">
    <property type="protein sequence ID" value="CUU59306.1"/>
    <property type="molecule type" value="Genomic_DNA"/>
</dbReference>
<name>A0A0S4QXX8_9ACTN</name>
<evidence type="ECO:0000256" key="3">
    <source>
        <dbReference type="ARBA" id="ARBA00022630"/>
    </source>
</evidence>
<protein>
    <submittedName>
        <fullName evidence="8">Acyl-CoA dehydrogenase</fullName>
    </submittedName>
</protein>
<evidence type="ECO:0000313" key="8">
    <source>
        <dbReference type="EMBL" id="CUU59306.1"/>
    </source>
</evidence>
<dbReference type="InterPro" id="IPR013786">
    <property type="entry name" value="AcylCoA_DH/ox_N"/>
</dbReference>
<dbReference type="PANTHER" id="PTHR43884">
    <property type="entry name" value="ACYL-COA DEHYDROGENASE"/>
    <property type="match status" value="1"/>
</dbReference>
<dbReference type="GO" id="GO:0050660">
    <property type="term" value="F:flavin adenine dinucleotide binding"/>
    <property type="evidence" value="ECO:0007669"/>
    <property type="project" value="InterPro"/>
</dbReference>
<evidence type="ECO:0000256" key="4">
    <source>
        <dbReference type="ARBA" id="ARBA00022827"/>
    </source>
</evidence>
<dbReference type="InterPro" id="IPR009100">
    <property type="entry name" value="AcylCoA_DH/oxidase_NM_dom_sf"/>
</dbReference>
<sequence length="407" mass="42429">MDLSLSDDELLLRDSVRSFVAREANTETLVGLQPSRLGLRPEWTAPMADAGWLGALVPEKLGGSGASTLEAAIICEELGRGPVPGPFLVSSVLAVGLLRVAAASPERDHLLSAIATGNATVVPVTAGSGRDWNGLRAGGGFALEPFGPVGEGGEGGGVLTCTAPFVPYAAAATHLLVPVTRTGAGDDAGAAGNGGVELAVVPVGAEGVSVRRLKGFLAWNDEVTFTNVTIEPGNLLRLAGGGGSQSGAVGLDGEDGEAGLDDVLTQAYVLFAAYQVGGCQRLLERSIDYSNTRQQFGQAIGRFQRVQDHLVELLNATDAARWTMYEAIWRIDSGQPARAAAHLAKAVASESYLTAADYAHKVHGGIGVDPTSGITLFTQMSRSLYELLGTPRWHKRRMADALEWSTS</sequence>
<gene>
    <name evidence="8" type="ORF">Ga0074812_12683</name>
</gene>